<dbReference type="EMBL" id="GBRH01255531">
    <property type="protein sequence ID" value="JAD42364.1"/>
    <property type="molecule type" value="Transcribed_RNA"/>
</dbReference>
<proteinExistence type="predicted"/>
<dbReference type="AlphaFoldDB" id="A0A0A8ZSG1"/>
<evidence type="ECO:0000313" key="1">
    <source>
        <dbReference type="EMBL" id="JAD42364.1"/>
    </source>
</evidence>
<name>A0A0A8ZSG1_ARUDO</name>
<reference evidence="1" key="2">
    <citation type="journal article" date="2015" name="Data Brief">
        <title>Shoot transcriptome of the giant reed, Arundo donax.</title>
        <authorList>
            <person name="Barrero R.A."/>
            <person name="Guerrero F.D."/>
            <person name="Moolhuijzen P."/>
            <person name="Goolsby J.A."/>
            <person name="Tidwell J."/>
            <person name="Bellgard S.E."/>
            <person name="Bellgard M.I."/>
        </authorList>
    </citation>
    <scope>NUCLEOTIDE SEQUENCE</scope>
    <source>
        <tissue evidence="1">Shoot tissue taken approximately 20 cm above the soil surface</tissue>
    </source>
</reference>
<protein>
    <submittedName>
        <fullName evidence="1">Uncharacterized protein</fullName>
    </submittedName>
</protein>
<accession>A0A0A8ZSG1</accession>
<organism evidence="1">
    <name type="scientific">Arundo donax</name>
    <name type="common">Giant reed</name>
    <name type="synonym">Donax arundinaceus</name>
    <dbReference type="NCBI Taxonomy" id="35708"/>
    <lineage>
        <taxon>Eukaryota</taxon>
        <taxon>Viridiplantae</taxon>
        <taxon>Streptophyta</taxon>
        <taxon>Embryophyta</taxon>
        <taxon>Tracheophyta</taxon>
        <taxon>Spermatophyta</taxon>
        <taxon>Magnoliopsida</taxon>
        <taxon>Liliopsida</taxon>
        <taxon>Poales</taxon>
        <taxon>Poaceae</taxon>
        <taxon>PACMAD clade</taxon>
        <taxon>Arundinoideae</taxon>
        <taxon>Arundineae</taxon>
        <taxon>Arundo</taxon>
    </lineage>
</organism>
<sequence length="185" mass="20923">MMLFVVSVGFLSDRCIFSSLFSSFTALALVLRLRGACSCAAMFELLDGCPSTSVRVDRFQLIPRFDGSAIIRSSLVMLLLDLRLRPPLLQVPTRKPVRRLRCDGSTTPSCSHRLVLTWTAASTQEARMLVPRMCLTRKCRKSLRRRGVLLRRHCSCPLEDLIVIFPLFYVLSTTFKGPYVISYSL</sequence>
<reference evidence="1" key="1">
    <citation type="submission" date="2014-09" db="EMBL/GenBank/DDBJ databases">
        <authorList>
            <person name="Magalhaes I.L.F."/>
            <person name="Oliveira U."/>
            <person name="Santos F.R."/>
            <person name="Vidigal T.H.D.A."/>
            <person name="Brescovit A.D."/>
            <person name="Santos A.J."/>
        </authorList>
    </citation>
    <scope>NUCLEOTIDE SEQUENCE</scope>
    <source>
        <tissue evidence="1">Shoot tissue taken approximately 20 cm above the soil surface</tissue>
    </source>
</reference>